<protein>
    <recommendedName>
        <fullName evidence="2">Recombinase RecT</fullName>
    </recommendedName>
</protein>
<dbReference type="EMBL" id="LAZR01000463">
    <property type="protein sequence ID" value="KKN67917.1"/>
    <property type="molecule type" value="Genomic_DNA"/>
</dbReference>
<accession>A0A0F9SZB9</accession>
<reference evidence="1" key="1">
    <citation type="journal article" date="2015" name="Nature">
        <title>Complex archaea that bridge the gap between prokaryotes and eukaryotes.</title>
        <authorList>
            <person name="Spang A."/>
            <person name="Saw J.H."/>
            <person name="Jorgensen S.L."/>
            <person name="Zaremba-Niedzwiedzka K."/>
            <person name="Martijn J."/>
            <person name="Lind A.E."/>
            <person name="van Eijk R."/>
            <person name="Schleper C."/>
            <person name="Guy L."/>
            <person name="Ettema T.J."/>
        </authorList>
    </citation>
    <scope>NUCLEOTIDE SEQUENCE</scope>
</reference>
<comment type="caution">
    <text evidence="1">The sequence shown here is derived from an EMBL/GenBank/DDBJ whole genome shotgun (WGS) entry which is preliminary data.</text>
</comment>
<organism evidence="1">
    <name type="scientific">marine sediment metagenome</name>
    <dbReference type="NCBI Taxonomy" id="412755"/>
    <lineage>
        <taxon>unclassified sequences</taxon>
        <taxon>metagenomes</taxon>
        <taxon>ecological metagenomes</taxon>
    </lineage>
</organism>
<sequence length="263" mass="29797">MNQLIPHEQELNSYKVVASNAAKTPYWTKLGGEAGILSIMLMARELGISPMNSISGMFNVIQGKVEISGKGMAYLIRKGGHRLKLKLLTKEKCTIEGTRKDTEESMEASYTIDEARAAGLIKPGGAWIKCPEDMLYWRAMSRLARRLYTDCIGGCYVEGEIQEMAEKKPMKEVEPANLDEIEIEDVNLDLPVDVKAEDLDRYITYLSEQYSKSPAEIKRSANAKPDNFWATFRKWEEDQKVVIDPVITEEKKEELPPLDEIPF</sequence>
<evidence type="ECO:0008006" key="2">
    <source>
        <dbReference type="Google" id="ProtNLM"/>
    </source>
</evidence>
<proteinExistence type="predicted"/>
<gene>
    <name evidence="1" type="ORF">LCGC14_0457040</name>
</gene>
<evidence type="ECO:0000313" key="1">
    <source>
        <dbReference type="EMBL" id="KKN67917.1"/>
    </source>
</evidence>
<name>A0A0F9SZB9_9ZZZZ</name>
<dbReference type="AlphaFoldDB" id="A0A0F9SZB9"/>